<dbReference type="EMBL" id="JACJSG010000081">
    <property type="protein sequence ID" value="MBD2505352.1"/>
    <property type="molecule type" value="Genomic_DNA"/>
</dbReference>
<dbReference type="InterPro" id="IPR029062">
    <property type="entry name" value="Class_I_gatase-like"/>
</dbReference>
<evidence type="ECO:0000256" key="6">
    <source>
        <dbReference type="ARBA" id="ARBA00022997"/>
    </source>
</evidence>
<evidence type="ECO:0000256" key="3">
    <source>
        <dbReference type="ARBA" id="ARBA00022670"/>
    </source>
</evidence>
<dbReference type="Gene3D" id="3.40.50.880">
    <property type="match status" value="1"/>
</dbReference>
<accession>A0ABR8DDS8</accession>
<dbReference type="SUPFAM" id="SSF52317">
    <property type="entry name" value="Class I glutamine amidotransferase-like"/>
    <property type="match status" value="1"/>
</dbReference>
<dbReference type="InterPro" id="IPR005320">
    <property type="entry name" value="Peptidase_S51"/>
</dbReference>
<keyword evidence="3 7" id="KW-0645">Protease</keyword>
<sequence length="236" mass="26815">MSKKLLLLSNSTNIGEEYLSYPRQEIKTFLGSSVKKIVFLPFAAVTSTYDQYTEKVEQVFREIGYAVDSLHLAEKPDELIHQAEAIVVGGGNTFHLLHCLHKHKLVEIIRDKVNHGTPYIGWSAGSNVACPTIKTSNDMPIIEPISFQALNLVPFQINPHYTDAVLPNHNGETREQRLKEFLVLNPDVYVVGLQEGTMLRIEDSSIRLIGNKKMYLFKFGEARKEYDYSDDLNFLL</sequence>
<keyword evidence="5 7" id="KW-0720">Serine protease</keyword>
<dbReference type="RefSeq" id="WP_190480080.1">
    <property type="nucleotide sequence ID" value="NZ_JACJSG010000081.1"/>
</dbReference>
<dbReference type="PANTHER" id="PTHR20842:SF0">
    <property type="entry name" value="ALPHA-ASPARTYL DIPEPTIDASE"/>
    <property type="match status" value="1"/>
</dbReference>
<feature type="active site" description="Charge relay system" evidence="7">
    <location>
        <position position="160"/>
    </location>
</feature>
<evidence type="ECO:0000256" key="4">
    <source>
        <dbReference type="ARBA" id="ARBA00022801"/>
    </source>
</evidence>
<feature type="active site" description="Charge relay system" evidence="7">
    <location>
        <position position="138"/>
    </location>
</feature>
<evidence type="ECO:0000256" key="7">
    <source>
        <dbReference type="HAMAP-Rule" id="MF_00510"/>
    </source>
</evidence>
<comment type="function">
    <text evidence="7">Hydrolyzes dipeptides containing N-terminal aspartate residues. May play a role in allowing the cell to use peptide aspartate to spare carbon otherwise required for the synthesis of the aspartate family of amino acids.</text>
</comment>
<evidence type="ECO:0000256" key="1">
    <source>
        <dbReference type="ARBA" id="ARBA00006534"/>
    </source>
</evidence>
<keyword evidence="6 7" id="KW-0224">Dipeptidase</keyword>
<dbReference type="HAMAP" id="MF_00510">
    <property type="entry name" value="Peptidase_E"/>
    <property type="match status" value="1"/>
</dbReference>
<dbReference type="EC" id="3.4.13.21" evidence="7"/>
<evidence type="ECO:0000313" key="9">
    <source>
        <dbReference type="Proteomes" id="UP000661112"/>
    </source>
</evidence>
<evidence type="ECO:0000256" key="2">
    <source>
        <dbReference type="ARBA" id="ARBA00022490"/>
    </source>
</evidence>
<gene>
    <name evidence="7 8" type="primary">pepE</name>
    <name evidence="8" type="ORF">H6G83_32945</name>
</gene>
<dbReference type="PANTHER" id="PTHR20842">
    <property type="entry name" value="PROTEASE S51 ALPHA-ASPARTYL DIPEPTIDASE"/>
    <property type="match status" value="1"/>
</dbReference>
<dbReference type="Pfam" id="PF03575">
    <property type="entry name" value="Peptidase_S51"/>
    <property type="match status" value="1"/>
</dbReference>
<keyword evidence="9" id="KW-1185">Reference proteome</keyword>
<keyword evidence="2 7" id="KW-0963">Cytoplasm</keyword>
<evidence type="ECO:0000256" key="5">
    <source>
        <dbReference type="ARBA" id="ARBA00022825"/>
    </source>
</evidence>
<comment type="similarity">
    <text evidence="1 7">Belongs to the peptidase S51 family.</text>
</comment>
<dbReference type="NCBIfam" id="NF003642">
    <property type="entry name" value="PRK05282.1"/>
    <property type="match status" value="1"/>
</dbReference>
<dbReference type="InterPro" id="IPR023172">
    <property type="entry name" value="Peptidase_S51_dipeptidase-E"/>
</dbReference>
<protein>
    <recommendedName>
        <fullName evidence="7">Peptidase E</fullName>
        <ecNumber evidence="7">3.4.13.21</ecNumber>
    </recommendedName>
    <alternativeName>
        <fullName evidence="7">Alpha-aspartyl dipeptidase</fullName>
    </alternativeName>
    <alternativeName>
        <fullName evidence="7">Asp-specific dipeptidase</fullName>
    </alternativeName>
    <alternativeName>
        <fullName evidence="7">Dipeptidase E</fullName>
    </alternativeName>
</protein>
<comment type="subcellular location">
    <subcellularLocation>
        <location evidence="7">Cytoplasm</location>
    </subcellularLocation>
</comment>
<dbReference type="CDD" id="cd03146">
    <property type="entry name" value="GAT1_Peptidase_E"/>
    <property type="match status" value="1"/>
</dbReference>
<name>A0ABR8DDS8_9NOST</name>
<feature type="active site" description="Charge relay system" evidence="7">
    <location>
        <position position="123"/>
    </location>
</feature>
<proteinExistence type="inferred from homology"/>
<organism evidence="8 9">
    <name type="scientific">Anabaena azotica FACHB-119</name>
    <dbReference type="NCBI Taxonomy" id="947527"/>
    <lineage>
        <taxon>Bacteria</taxon>
        <taxon>Bacillati</taxon>
        <taxon>Cyanobacteriota</taxon>
        <taxon>Cyanophyceae</taxon>
        <taxon>Nostocales</taxon>
        <taxon>Nostocaceae</taxon>
        <taxon>Anabaena</taxon>
        <taxon>Anabaena azotica</taxon>
    </lineage>
</organism>
<keyword evidence="4 7" id="KW-0378">Hydrolase</keyword>
<dbReference type="Proteomes" id="UP000661112">
    <property type="component" value="Unassembled WGS sequence"/>
</dbReference>
<comment type="caution">
    <text evidence="8">The sequence shown here is derived from an EMBL/GenBank/DDBJ whole genome shotgun (WGS) entry which is preliminary data.</text>
</comment>
<comment type="catalytic activity">
    <reaction evidence="7">
        <text>Dipeptidase E catalyzes the hydrolysis of dipeptides Asp-|-Xaa. It does not act on peptides with N-terminal Glu, Asn or Gln, nor does it cleave isoaspartyl peptides.</text>
        <dbReference type="EC" id="3.4.13.21"/>
    </reaction>
</comment>
<reference evidence="8 9" key="1">
    <citation type="journal article" date="2020" name="ISME J.">
        <title>Comparative genomics reveals insights into cyanobacterial evolution and habitat adaptation.</title>
        <authorList>
            <person name="Chen M.Y."/>
            <person name="Teng W.K."/>
            <person name="Zhao L."/>
            <person name="Hu C.X."/>
            <person name="Zhou Y.K."/>
            <person name="Han B.P."/>
            <person name="Song L.R."/>
            <person name="Shu W.S."/>
        </authorList>
    </citation>
    <scope>NUCLEOTIDE SEQUENCE [LARGE SCALE GENOMIC DNA]</scope>
    <source>
        <strain evidence="8 9">FACHB-119</strain>
    </source>
</reference>
<evidence type="ECO:0000313" key="8">
    <source>
        <dbReference type="EMBL" id="MBD2505352.1"/>
    </source>
</evidence>
<dbReference type="GO" id="GO:0016805">
    <property type="term" value="F:dipeptidase activity"/>
    <property type="evidence" value="ECO:0007669"/>
    <property type="project" value="UniProtKB-KW"/>
</dbReference>